<dbReference type="Proteomes" id="UP001058974">
    <property type="component" value="Chromosome 2"/>
</dbReference>
<keyword evidence="4" id="KW-0732">Signal</keyword>
<dbReference type="Gramene" id="Psat02G0039800-T2">
    <property type="protein sequence ID" value="KAI5433093.1"/>
    <property type="gene ID" value="KIW84_020398"/>
</dbReference>
<feature type="signal peptide" evidence="4">
    <location>
        <begin position="1"/>
        <end position="19"/>
    </location>
</feature>
<dbReference type="EMBL" id="JAMSHJ010000002">
    <property type="protein sequence ID" value="KAI5433093.1"/>
    <property type="molecule type" value="Genomic_DNA"/>
</dbReference>
<dbReference type="InterPro" id="IPR001680">
    <property type="entry name" value="WD40_rpt"/>
</dbReference>
<evidence type="ECO:0000256" key="3">
    <source>
        <dbReference type="PROSITE-ProRule" id="PRU00221"/>
    </source>
</evidence>
<dbReference type="PROSITE" id="PS50294">
    <property type="entry name" value="WD_REPEATS_REGION"/>
    <property type="match status" value="1"/>
</dbReference>
<keyword evidence="1 3" id="KW-0853">WD repeat</keyword>
<keyword evidence="2" id="KW-0677">Repeat</keyword>
<evidence type="ECO:0000313" key="7">
    <source>
        <dbReference type="Proteomes" id="UP001058974"/>
    </source>
</evidence>
<sequence length="258" mass="28680">MQVKVLFLVVMDLCRRTSGLQHPLPVSQVGSSNIQVRLHYIDGNYTVLPEVVEASLGPHMQNMPRPRGADAAGLLLRELDLHPPAEEWHRQNSYVGPWTDLDDEDDASDAPTLLNPLDSNSLENSDIYHEASGLWPRKRRMSERDAAFGLNTSESLGAYLGIMGSRRDVVTAVWKNGLEGVWYKYGVTCLTWLGASYVATGSMDGAVRLWDSRSGECVKVFRGHSEGIQTLSLSANREYLVTASLDHTARVFEVKDFC</sequence>
<evidence type="ECO:0000256" key="2">
    <source>
        <dbReference type="ARBA" id="ARBA00022737"/>
    </source>
</evidence>
<dbReference type="SUPFAM" id="SSF50978">
    <property type="entry name" value="WD40 repeat-like"/>
    <property type="match status" value="1"/>
</dbReference>
<dbReference type="InterPro" id="IPR015943">
    <property type="entry name" value="WD40/YVTN_repeat-like_dom_sf"/>
</dbReference>
<dbReference type="Pfam" id="PF00400">
    <property type="entry name" value="WD40"/>
    <property type="match status" value="2"/>
</dbReference>
<name>A0A9D4Y4Y9_PEA</name>
<reference evidence="6 7" key="1">
    <citation type="journal article" date="2022" name="Nat. Genet.">
        <title>Improved pea reference genome and pan-genome highlight genomic features and evolutionary characteristics.</title>
        <authorList>
            <person name="Yang T."/>
            <person name="Liu R."/>
            <person name="Luo Y."/>
            <person name="Hu S."/>
            <person name="Wang D."/>
            <person name="Wang C."/>
            <person name="Pandey M.K."/>
            <person name="Ge S."/>
            <person name="Xu Q."/>
            <person name="Li N."/>
            <person name="Li G."/>
            <person name="Huang Y."/>
            <person name="Saxena R.K."/>
            <person name="Ji Y."/>
            <person name="Li M."/>
            <person name="Yan X."/>
            <person name="He Y."/>
            <person name="Liu Y."/>
            <person name="Wang X."/>
            <person name="Xiang C."/>
            <person name="Varshney R.K."/>
            <person name="Ding H."/>
            <person name="Gao S."/>
            <person name="Zong X."/>
        </authorList>
    </citation>
    <scope>NUCLEOTIDE SEQUENCE [LARGE SCALE GENOMIC DNA]</scope>
    <source>
        <strain evidence="6 7">cv. Zhongwan 6</strain>
    </source>
</reference>
<dbReference type="InterPro" id="IPR038836">
    <property type="entry name" value="MED16"/>
</dbReference>
<accession>A0A9D4Y4Y9</accession>
<organism evidence="6 7">
    <name type="scientific">Pisum sativum</name>
    <name type="common">Garden pea</name>
    <name type="synonym">Lathyrus oleraceus</name>
    <dbReference type="NCBI Taxonomy" id="3888"/>
    <lineage>
        <taxon>Eukaryota</taxon>
        <taxon>Viridiplantae</taxon>
        <taxon>Streptophyta</taxon>
        <taxon>Embryophyta</taxon>
        <taxon>Tracheophyta</taxon>
        <taxon>Spermatophyta</taxon>
        <taxon>Magnoliopsida</taxon>
        <taxon>eudicotyledons</taxon>
        <taxon>Gunneridae</taxon>
        <taxon>Pentapetalae</taxon>
        <taxon>rosids</taxon>
        <taxon>fabids</taxon>
        <taxon>Fabales</taxon>
        <taxon>Fabaceae</taxon>
        <taxon>Papilionoideae</taxon>
        <taxon>50 kb inversion clade</taxon>
        <taxon>NPAAA clade</taxon>
        <taxon>Hologalegina</taxon>
        <taxon>IRL clade</taxon>
        <taxon>Fabeae</taxon>
        <taxon>Lathyrus</taxon>
    </lineage>
</organism>
<dbReference type="GO" id="GO:0006355">
    <property type="term" value="P:regulation of DNA-templated transcription"/>
    <property type="evidence" value="ECO:0007669"/>
    <property type="project" value="InterPro"/>
</dbReference>
<dbReference type="AlphaFoldDB" id="A0A9D4Y4Y9"/>
<dbReference type="SMART" id="SM00320">
    <property type="entry name" value="WD40"/>
    <property type="match status" value="2"/>
</dbReference>
<evidence type="ECO:0000313" key="5">
    <source>
        <dbReference type="EMBL" id="KAI5433092.1"/>
    </source>
</evidence>
<dbReference type="PANTHER" id="PTHR35130:SF1">
    <property type="entry name" value="MEDIATOR OF RNA POLYMERASE II TRANSCRIPTION SUBUNIT 16"/>
    <property type="match status" value="1"/>
</dbReference>
<proteinExistence type="predicted"/>
<dbReference type="PROSITE" id="PS00678">
    <property type="entry name" value="WD_REPEATS_1"/>
    <property type="match status" value="1"/>
</dbReference>
<gene>
    <name evidence="6" type="ORF">KIW84_020398</name>
</gene>
<dbReference type="InterPro" id="IPR036322">
    <property type="entry name" value="WD40_repeat_dom_sf"/>
</dbReference>
<dbReference type="GO" id="GO:0016592">
    <property type="term" value="C:mediator complex"/>
    <property type="evidence" value="ECO:0007669"/>
    <property type="project" value="InterPro"/>
</dbReference>
<evidence type="ECO:0000256" key="1">
    <source>
        <dbReference type="ARBA" id="ARBA00022574"/>
    </source>
</evidence>
<feature type="chain" id="PRO_5040045586" evidence="4">
    <location>
        <begin position="20"/>
        <end position="258"/>
    </location>
</feature>
<dbReference type="EMBL" id="JAMSHJ010000002">
    <property type="protein sequence ID" value="KAI5433092.1"/>
    <property type="molecule type" value="Genomic_DNA"/>
</dbReference>
<feature type="repeat" description="WD" evidence="3">
    <location>
        <begin position="196"/>
        <end position="220"/>
    </location>
</feature>
<protein>
    <submittedName>
        <fullName evidence="5 6">Mediator of RNA polymerase II transcription subunit 16</fullName>
    </submittedName>
</protein>
<evidence type="ECO:0000256" key="4">
    <source>
        <dbReference type="SAM" id="SignalP"/>
    </source>
</evidence>
<keyword evidence="7" id="KW-1185">Reference proteome</keyword>
<feature type="repeat" description="WD" evidence="3">
    <location>
        <begin position="221"/>
        <end position="258"/>
    </location>
</feature>
<dbReference type="InterPro" id="IPR019775">
    <property type="entry name" value="WD40_repeat_CS"/>
</dbReference>
<dbReference type="Gene3D" id="2.130.10.10">
    <property type="entry name" value="YVTN repeat-like/Quinoprotein amine dehydrogenase"/>
    <property type="match status" value="1"/>
</dbReference>
<dbReference type="Gramene" id="Psat02G0039800-T1">
    <property type="protein sequence ID" value="KAI5433092.1"/>
    <property type="gene ID" value="KIW84_020398"/>
</dbReference>
<dbReference type="PANTHER" id="PTHR35130">
    <property type="entry name" value="MEDIATOR OF RNA POLYMERASE II TRANSCRIPTION SUBUNIT 16"/>
    <property type="match status" value="1"/>
</dbReference>
<evidence type="ECO:0000313" key="6">
    <source>
        <dbReference type="EMBL" id="KAI5433093.1"/>
    </source>
</evidence>
<comment type="caution">
    <text evidence="6">The sequence shown here is derived from an EMBL/GenBank/DDBJ whole genome shotgun (WGS) entry which is preliminary data.</text>
</comment>
<dbReference type="PROSITE" id="PS50082">
    <property type="entry name" value="WD_REPEATS_2"/>
    <property type="match status" value="2"/>
</dbReference>